<feature type="transmembrane region" description="Helical" evidence="1">
    <location>
        <begin position="43"/>
        <end position="61"/>
    </location>
</feature>
<dbReference type="Proteomes" id="UP000549052">
    <property type="component" value="Unassembled WGS sequence"/>
</dbReference>
<reference evidence="2 3" key="1">
    <citation type="submission" date="2020-07" db="EMBL/GenBank/DDBJ databases">
        <title>Genomic Encyclopedia of Type Strains, Phase IV (KMG-V): Genome sequencing to study the core and pangenomes of soil and plant-associated prokaryotes.</title>
        <authorList>
            <person name="Whitman W."/>
        </authorList>
    </citation>
    <scope>NUCLEOTIDE SEQUENCE [LARGE SCALE GENOMIC DNA]</scope>
    <source>
        <strain evidence="2 3">AN3</strain>
    </source>
</reference>
<comment type="caution">
    <text evidence="2">The sequence shown here is derived from an EMBL/GenBank/DDBJ whole genome shotgun (WGS) entry which is preliminary data.</text>
</comment>
<evidence type="ECO:0008006" key="4">
    <source>
        <dbReference type="Google" id="ProtNLM"/>
    </source>
</evidence>
<sequence>MTSQTEIPYVKALACSVVTFAIGVGALFMGYVLPSIQAGKAGIPELLALALVPGLVVGLFAKRSAKPWPLWLIISAFLVLLIAVTIAHEALVSWRMANGMLQ</sequence>
<proteinExistence type="predicted"/>
<dbReference type="EMBL" id="JACGXN010000001">
    <property type="protein sequence ID" value="MBA8877194.1"/>
    <property type="molecule type" value="Genomic_DNA"/>
</dbReference>
<feature type="transmembrane region" description="Helical" evidence="1">
    <location>
        <begin position="12"/>
        <end position="31"/>
    </location>
</feature>
<keyword evidence="1" id="KW-0812">Transmembrane</keyword>
<keyword evidence="3" id="KW-1185">Reference proteome</keyword>
<evidence type="ECO:0000313" key="2">
    <source>
        <dbReference type="EMBL" id="MBA8877194.1"/>
    </source>
</evidence>
<gene>
    <name evidence="2" type="ORF">FHW16_000876</name>
</gene>
<keyword evidence="1" id="KW-0472">Membrane</keyword>
<keyword evidence="1" id="KW-1133">Transmembrane helix</keyword>
<evidence type="ECO:0000256" key="1">
    <source>
        <dbReference type="SAM" id="Phobius"/>
    </source>
</evidence>
<dbReference type="AlphaFoldDB" id="A0A839EI17"/>
<feature type="transmembrane region" description="Helical" evidence="1">
    <location>
        <begin position="68"/>
        <end position="87"/>
    </location>
</feature>
<dbReference type="RefSeq" id="WP_182547894.1">
    <property type="nucleotide sequence ID" value="NZ_JACGXN010000001.1"/>
</dbReference>
<protein>
    <recommendedName>
        <fullName evidence="4">Transmembrane protein</fullName>
    </recommendedName>
</protein>
<organism evidence="2 3">
    <name type="scientific">Phyllobacterium myrsinacearum</name>
    <dbReference type="NCBI Taxonomy" id="28101"/>
    <lineage>
        <taxon>Bacteria</taxon>
        <taxon>Pseudomonadati</taxon>
        <taxon>Pseudomonadota</taxon>
        <taxon>Alphaproteobacteria</taxon>
        <taxon>Hyphomicrobiales</taxon>
        <taxon>Phyllobacteriaceae</taxon>
        <taxon>Phyllobacterium</taxon>
    </lineage>
</organism>
<name>A0A839EI17_9HYPH</name>
<evidence type="ECO:0000313" key="3">
    <source>
        <dbReference type="Proteomes" id="UP000549052"/>
    </source>
</evidence>
<accession>A0A839EI17</accession>